<dbReference type="RefSeq" id="WP_167982009.1">
    <property type="nucleotide sequence ID" value="NZ_JAATEJ010000003.1"/>
</dbReference>
<dbReference type="Proteomes" id="UP000734511">
    <property type="component" value="Unassembled WGS sequence"/>
</dbReference>
<evidence type="ECO:0000313" key="3">
    <source>
        <dbReference type="Proteomes" id="UP000734511"/>
    </source>
</evidence>
<dbReference type="EMBL" id="JAATEJ010000003">
    <property type="protein sequence ID" value="NJP43180.1"/>
    <property type="molecule type" value="Genomic_DNA"/>
</dbReference>
<feature type="region of interest" description="Disordered" evidence="1">
    <location>
        <begin position="1"/>
        <end position="25"/>
    </location>
</feature>
<keyword evidence="3" id="KW-1185">Reference proteome</keyword>
<sequence length="119" mass="13215">MEPHWHAYSYTGHTRPADREARDPLSATPPLVIAEWLAKPRQMLAGTFTDAASAAEWLEQQLTETPPLPTAVPASAVLDYARARLDGHPGDVVTRYYTAASYVCRDLVRCRGRCPDPPR</sequence>
<comment type="caution">
    <text evidence="2">The sequence shown here is derived from an EMBL/GenBank/DDBJ whole genome shotgun (WGS) entry which is preliminary data.</text>
</comment>
<evidence type="ECO:0000256" key="1">
    <source>
        <dbReference type="SAM" id="MobiDB-lite"/>
    </source>
</evidence>
<name>A0ABX0ZHG4_9ACTN</name>
<evidence type="ECO:0000313" key="2">
    <source>
        <dbReference type="EMBL" id="NJP43180.1"/>
    </source>
</evidence>
<organism evidence="2 3">
    <name type="scientific">Actinacidiphila epipremni</name>
    <dbReference type="NCBI Taxonomy" id="2053013"/>
    <lineage>
        <taxon>Bacteria</taxon>
        <taxon>Bacillati</taxon>
        <taxon>Actinomycetota</taxon>
        <taxon>Actinomycetes</taxon>
        <taxon>Kitasatosporales</taxon>
        <taxon>Streptomycetaceae</taxon>
        <taxon>Actinacidiphila</taxon>
    </lineage>
</organism>
<reference evidence="2 3" key="1">
    <citation type="submission" date="2020-03" db="EMBL/GenBank/DDBJ databases">
        <title>WGS of actinomycetes isolated from Thailand.</title>
        <authorList>
            <person name="Thawai C."/>
        </authorList>
    </citation>
    <scope>NUCLEOTIDE SEQUENCE [LARGE SCALE GENOMIC DNA]</scope>
    <source>
        <strain evidence="2 3">PRB2-1</strain>
    </source>
</reference>
<protein>
    <submittedName>
        <fullName evidence="2">Uncharacterized protein</fullName>
    </submittedName>
</protein>
<proteinExistence type="predicted"/>
<gene>
    <name evidence="2" type="ORF">HCN08_07145</name>
</gene>
<accession>A0ABX0ZHG4</accession>